<protein>
    <submittedName>
        <fullName evidence="1">Uncharacterized protein</fullName>
    </submittedName>
</protein>
<dbReference type="Proteomes" id="UP000002971">
    <property type="component" value="Unassembled WGS sequence"/>
</dbReference>
<proteinExistence type="predicted"/>
<accession>F7QY43</accession>
<dbReference type="EMBL" id="AFOJ01000002">
    <property type="protein sequence ID" value="EGM53192.1"/>
    <property type="molecule type" value="Genomic_DNA"/>
</dbReference>
<evidence type="ECO:0000313" key="2">
    <source>
        <dbReference type="Proteomes" id="UP000002971"/>
    </source>
</evidence>
<dbReference type="AlphaFoldDB" id="F7QY43"/>
<gene>
    <name evidence="1" type="ORF">LRU_00328</name>
</gene>
<organism evidence="1 2">
    <name type="scientific">Ligilactobacillus ruminis SPM0211</name>
    <dbReference type="NCBI Taxonomy" id="1040964"/>
    <lineage>
        <taxon>Bacteria</taxon>
        <taxon>Bacillati</taxon>
        <taxon>Bacillota</taxon>
        <taxon>Bacilli</taxon>
        <taxon>Lactobacillales</taxon>
        <taxon>Lactobacillaceae</taxon>
        <taxon>Ligilactobacillus</taxon>
    </lineage>
</organism>
<reference evidence="1 2" key="1">
    <citation type="journal article" date="2011" name="J. Bacteriol.">
        <title>Genome Sequence of Lactobacillus ruminis SPM0211, Isolated from a Fecal Sample from a Healthy Korean.</title>
        <authorList>
            <person name="Lee S."/>
            <person name="Cho Y.J."/>
            <person name="Lee A.H."/>
            <person name="Chun J."/>
            <person name="Ha N.J."/>
            <person name="Ko G."/>
        </authorList>
    </citation>
    <scope>NUCLEOTIDE SEQUENCE [LARGE SCALE GENOMIC DNA]</scope>
    <source>
        <strain evidence="1 2">SPM0211</strain>
    </source>
</reference>
<name>F7QY43_9LACO</name>
<sequence>MPNSERGVNLLSGLLLRLFRAKRLVPEKMKGTGYFFL</sequence>
<evidence type="ECO:0000313" key="1">
    <source>
        <dbReference type="EMBL" id="EGM53192.1"/>
    </source>
</evidence>
<comment type="caution">
    <text evidence="1">The sequence shown here is derived from an EMBL/GenBank/DDBJ whole genome shotgun (WGS) entry which is preliminary data.</text>
</comment>